<dbReference type="PROSITE" id="PS50157">
    <property type="entry name" value="ZINC_FINGER_C2H2_2"/>
    <property type="match status" value="1"/>
</dbReference>
<dbReference type="InterPro" id="IPR036236">
    <property type="entry name" value="Znf_C2H2_sf"/>
</dbReference>
<reference evidence="4" key="1">
    <citation type="journal article" date="2014" name="PLoS ONE">
        <title>Transcriptome-Based Identification of ABC Transporters in the Western Tarnished Plant Bug Lygus hesperus.</title>
        <authorList>
            <person name="Hull J.J."/>
            <person name="Chaney K."/>
            <person name="Geib S.M."/>
            <person name="Fabrick J.A."/>
            <person name="Brent C.S."/>
            <person name="Walsh D."/>
            <person name="Lavine L.C."/>
        </authorList>
    </citation>
    <scope>NUCLEOTIDE SEQUENCE</scope>
</reference>
<dbReference type="GO" id="GO:0008270">
    <property type="term" value="F:zinc ion binding"/>
    <property type="evidence" value="ECO:0007669"/>
    <property type="project" value="UniProtKB-KW"/>
</dbReference>
<dbReference type="SMART" id="SM00355">
    <property type="entry name" value="ZnF_C2H2"/>
    <property type="match status" value="3"/>
</dbReference>
<dbReference type="EMBL" id="GBHO01004271">
    <property type="protein sequence ID" value="JAG39333.1"/>
    <property type="molecule type" value="Transcribed_RNA"/>
</dbReference>
<sequence length="350" mass="40513">SISGQCGSVKCVCVFVNVNMEFPCVFCSKKFGNRNNLTRHVRINHRSTTTFRCYYCNLETKFKSCLSRHITLQHISKQKPPKANLNLIECPLCKTFSCASREKMISHYVNTHDVTVEEQRLEFDDFGKFLIWKEAIEEVDVCQYSDRYGPKDRREVVTRYYRCFRDGFFRKRSKGLRQVKSIKVNGVCPASIKTVKNKVTGVICVTYVHTHVGHSQEVGRMNLSKSERAKIAGKLASGIPDETISDSVRDTMKSDGVKRHHLTTRKDVWNVERSFNLRLTERGFIRGNDQKSVEVKLVQEESEQNQLNEKKKRIRKRFDELMEDVQNDKHAEILWKALLPIGATIRAHSS</sequence>
<keyword evidence="1" id="KW-0863">Zinc-finger</keyword>
<accession>A0A0A9Z7J7</accession>
<dbReference type="InterPro" id="IPR052797">
    <property type="entry name" value="RegFact_GeneExpr_CellDeath"/>
</dbReference>
<keyword evidence="2" id="KW-0175">Coiled coil</keyword>
<feature type="domain" description="C2H2-type" evidence="3">
    <location>
        <begin position="22"/>
        <end position="50"/>
    </location>
</feature>
<feature type="coiled-coil region" evidence="2">
    <location>
        <begin position="290"/>
        <end position="324"/>
    </location>
</feature>
<feature type="non-terminal residue" evidence="4">
    <location>
        <position position="1"/>
    </location>
</feature>
<evidence type="ECO:0000256" key="2">
    <source>
        <dbReference type="SAM" id="Coils"/>
    </source>
</evidence>
<dbReference type="PANTHER" id="PTHR33936:SF24">
    <property type="entry name" value="C2H2-TYPE DOMAIN-CONTAINING PROTEIN"/>
    <property type="match status" value="1"/>
</dbReference>
<evidence type="ECO:0000256" key="1">
    <source>
        <dbReference type="PROSITE-ProRule" id="PRU00042"/>
    </source>
</evidence>
<keyword evidence="1" id="KW-0862">Zinc</keyword>
<evidence type="ECO:0000259" key="3">
    <source>
        <dbReference type="PROSITE" id="PS50157"/>
    </source>
</evidence>
<dbReference type="InterPro" id="IPR013087">
    <property type="entry name" value="Znf_C2H2_type"/>
</dbReference>
<gene>
    <name evidence="4" type="primary">PRDM16_1</name>
    <name evidence="4" type="ORF">CM83_44727</name>
</gene>
<name>A0A0A9Z7J7_LYGHE</name>
<dbReference type="PROSITE" id="PS00028">
    <property type="entry name" value="ZINC_FINGER_C2H2_1"/>
    <property type="match status" value="1"/>
</dbReference>
<protein>
    <submittedName>
        <fullName evidence="4">PR domain zinc finger protein 16</fullName>
    </submittedName>
</protein>
<proteinExistence type="predicted"/>
<dbReference type="PANTHER" id="PTHR33936">
    <property type="entry name" value="PROTEIN CBG17840"/>
    <property type="match status" value="1"/>
</dbReference>
<evidence type="ECO:0000313" key="4">
    <source>
        <dbReference type="EMBL" id="JAG39333.1"/>
    </source>
</evidence>
<keyword evidence="1" id="KW-0479">Metal-binding</keyword>
<dbReference type="SUPFAM" id="SSF57667">
    <property type="entry name" value="beta-beta-alpha zinc fingers"/>
    <property type="match status" value="1"/>
</dbReference>
<reference evidence="4" key="2">
    <citation type="submission" date="2014-07" db="EMBL/GenBank/DDBJ databases">
        <authorList>
            <person name="Hull J."/>
        </authorList>
    </citation>
    <scope>NUCLEOTIDE SEQUENCE</scope>
</reference>
<organism evidence="4">
    <name type="scientific">Lygus hesperus</name>
    <name type="common">Western plant bug</name>
    <dbReference type="NCBI Taxonomy" id="30085"/>
    <lineage>
        <taxon>Eukaryota</taxon>
        <taxon>Metazoa</taxon>
        <taxon>Ecdysozoa</taxon>
        <taxon>Arthropoda</taxon>
        <taxon>Hexapoda</taxon>
        <taxon>Insecta</taxon>
        <taxon>Pterygota</taxon>
        <taxon>Neoptera</taxon>
        <taxon>Paraneoptera</taxon>
        <taxon>Hemiptera</taxon>
        <taxon>Heteroptera</taxon>
        <taxon>Panheteroptera</taxon>
        <taxon>Cimicomorpha</taxon>
        <taxon>Miridae</taxon>
        <taxon>Mirini</taxon>
        <taxon>Lygus</taxon>
    </lineage>
</organism>
<dbReference type="Gene3D" id="3.30.160.60">
    <property type="entry name" value="Classic Zinc Finger"/>
    <property type="match status" value="1"/>
</dbReference>
<dbReference type="AlphaFoldDB" id="A0A0A9Z7J7"/>